<feature type="domain" description="KTSC" evidence="1">
    <location>
        <begin position="10"/>
        <end position="65"/>
    </location>
</feature>
<reference evidence="3" key="2">
    <citation type="submission" date="2013-03" db="EMBL/GenBank/DDBJ databases">
        <title>The Cellulophaga phages: a novel, diverse, and globally ubiquitous model system.</title>
        <authorList>
            <person name="Holmfeldt K."/>
            <person name="Solonenko N."/>
            <person name="Shah M."/>
            <person name="Corrier K."/>
            <person name="Riemann L."/>
            <person name="VerBerkmoes N.C."/>
            <person name="Sullivan M.B."/>
        </authorList>
    </citation>
    <scope>NUCLEOTIDE SEQUENCE [LARGE SCALE GENOMIC DNA]</scope>
</reference>
<dbReference type="Proteomes" id="UP000014728">
    <property type="component" value="Segment"/>
</dbReference>
<proteinExistence type="predicted"/>
<keyword evidence="3" id="KW-1185">Reference proteome</keyword>
<dbReference type="InterPro" id="IPR025309">
    <property type="entry name" value="KTSC_dom"/>
</dbReference>
<gene>
    <name evidence="2" type="ORF">Phi18:3_gp074</name>
</gene>
<dbReference type="EMBL" id="KC821620">
    <property type="protein sequence ID" value="AGO48586.1"/>
    <property type="molecule type" value="Genomic_DNA"/>
</dbReference>
<organism evidence="2 3">
    <name type="scientific">Cellulophaga phage phi18:3</name>
    <dbReference type="NCBI Taxonomy" id="1327983"/>
    <lineage>
        <taxon>Viruses</taxon>
        <taxon>Duplodnaviria</taxon>
        <taxon>Heunggongvirae</taxon>
        <taxon>Uroviricota</taxon>
        <taxon>Caudoviricetes</taxon>
        <taxon>Pachyviridae</taxon>
        <taxon>Baltivirus</taxon>
        <taxon>Baltivirus phi18tres</taxon>
    </lineage>
</organism>
<evidence type="ECO:0000259" key="1">
    <source>
        <dbReference type="Pfam" id="PF13619"/>
    </source>
</evidence>
<evidence type="ECO:0000313" key="3">
    <source>
        <dbReference type="Proteomes" id="UP000014728"/>
    </source>
</evidence>
<sequence length="79" mass="9299">MNKIEWIPVNSSQIKGIGHDGDLTLYIKFKRKDTVYSYWPIENIQFIEFKDAESIGSYFHQNLKMNKTLVITNESKKNT</sequence>
<dbReference type="OrthoDB" id="20496at10239"/>
<evidence type="ECO:0000313" key="2">
    <source>
        <dbReference type="EMBL" id="AGO48586.1"/>
    </source>
</evidence>
<dbReference type="RefSeq" id="YP_008241267.1">
    <property type="nucleotide sequence ID" value="NC_021794.1"/>
</dbReference>
<dbReference type="GeneID" id="16797228"/>
<dbReference type="KEGG" id="vg:16797228"/>
<dbReference type="Pfam" id="PF13619">
    <property type="entry name" value="KTSC"/>
    <property type="match status" value="1"/>
</dbReference>
<name>R9ZZR5_9CAUD</name>
<protein>
    <submittedName>
        <fullName evidence="2">KTSC domain containing protein</fullName>
    </submittedName>
</protein>
<accession>R9ZZR5</accession>
<reference evidence="2 3" key="1">
    <citation type="journal article" date="2013" name="Proc. Natl. Acad. Sci. U.S.A.">
        <title>Twelve previously unknown phage genera are ubiquitous in global oceans.</title>
        <authorList>
            <person name="Holmfeldt K."/>
            <person name="Solonenko N."/>
            <person name="Shah M."/>
            <person name="Corrier K."/>
            <person name="Riemann L."/>
            <person name="Verberkmoes N.C."/>
            <person name="Sullivan M.B."/>
        </authorList>
    </citation>
    <scope>NUCLEOTIDE SEQUENCE [LARGE SCALE GENOMIC DNA]</scope>
    <source>
        <strain evidence="2">Phi18:3</strain>
    </source>
</reference>